<reference evidence="1 2" key="1">
    <citation type="submission" date="2020-08" db="EMBL/GenBank/DDBJ databases">
        <title>A Genomic Blueprint of the Chicken Gut Microbiome.</title>
        <authorList>
            <person name="Gilroy R."/>
            <person name="Ravi A."/>
            <person name="Getino M."/>
            <person name="Pursley I."/>
            <person name="Horton D.L."/>
            <person name="Alikhan N.-F."/>
            <person name="Baker D."/>
            <person name="Gharbi K."/>
            <person name="Hall N."/>
            <person name="Watson M."/>
            <person name="Adriaenssens E.M."/>
            <person name="Foster-Nyarko E."/>
            <person name="Jarju S."/>
            <person name="Secka A."/>
            <person name="Antonio M."/>
            <person name="Oren A."/>
            <person name="Chaudhuri R."/>
            <person name="La Ragione R.M."/>
            <person name="Hildebrand F."/>
            <person name="Pallen M.J."/>
        </authorList>
    </citation>
    <scope>NUCLEOTIDE SEQUENCE [LARGE SCALE GENOMIC DNA]</scope>
    <source>
        <strain evidence="1 2">Sa3CUA2</strain>
    </source>
</reference>
<dbReference type="Proteomes" id="UP000604241">
    <property type="component" value="Unassembled WGS sequence"/>
</dbReference>
<evidence type="ECO:0000313" key="1">
    <source>
        <dbReference type="EMBL" id="MBD7920080.1"/>
    </source>
</evidence>
<accession>A0ABR8QI60</accession>
<proteinExistence type="predicted"/>
<dbReference type="RefSeq" id="WP_191784728.1">
    <property type="nucleotide sequence ID" value="NZ_JACSQV010000020.1"/>
</dbReference>
<gene>
    <name evidence="1" type="ORF">H9657_17550</name>
</gene>
<evidence type="ECO:0000313" key="2">
    <source>
        <dbReference type="Proteomes" id="UP000604241"/>
    </source>
</evidence>
<dbReference type="Gene3D" id="3.40.830.10">
    <property type="entry name" value="LigB-like"/>
    <property type="match status" value="1"/>
</dbReference>
<protein>
    <recommendedName>
        <fullName evidence="3">Extradiol ring-cleavage dioxygenase class III enzyme subunit B domain-containing protein</fullName>
    </recommendedName>
</protein>
<name>A0ABR8QI60_9CELL</name>
<keyword evidence="2" id="KW-1185">Reference proteome</keyword>
<comment type="caution">
    <text evidence="1">The sequence shown here is derived from an EMBL/GenBank/DDBJ whole genome shotgun (WGS) entry which is preliminary data.</text>
</comment>
<dbReference type="EMBL" id="JACSQV010000020">
    <property type="protein sequence ID" value="MBD7920080.1"/>
    <property type="molecule type" value="Genomic_DNA"/>
</dbReference>
<evidence type="ECO:0008006" key="3">
    <source>
        <dbReference type="Google" id="ProtNLM"/>
    </source>
</evidence>
<sequence>MLAAVALVPDTVLLLPGAAGRGPDDPELVALRAAARTAVARAVGRTARVLVVAPGPVDRSVAGTVRAGAAAAGVPDHLLEHPVPQVRLEVAPGGPPEVPGPPGTGAAAGVRLALEAGVPARGLHVVEVTPGRAAPLRAIGAATTTTGPTVLVVVGSGAARHGHDAPLPHDDRAAGLDRGLLAALHAGGTPARDALAALDAALAADLGVTGWAPWQVLVGALDAAVTAPPAPDVLHTTLWHGAAHAVVAWEVAP</sequence>
<organism evidence="1 2">
    <name type="scientific">Cellulomonas avistercoris</name>
    <dbReference type="NCBI Taxonomy" id="2762242"/>
    <lineage>
        <taxon>Bacteria</taxon>
        <taxon>Bacillati</taxon>
        <taxon>Actinomycetota</taxon>
        <taxon>Actinomycetes</taxon>
        <taxon>Micrococcales</taxon>
        <taxon>Cellulomonadaceae</taxon>
        <taxon>Cellulomonas</taxon>
    </lineage>
</organism>